<proteinExistence type="predicted"/>
<dbReference type="PRINTS" id="PR01988">
    <property type="entry name" value="EXPORTERBACE"/>
</dbReference>
<dbReference type="InterPro" id="IPR011701">
    <property type="entry name" value="MFS"/>
</dbReference>
<feature type="transmembrane region" description="Helical" evidence="6">
    <location>
        <begin position="353"/>
        <end position="370"/>
    </location>
</feature>
<feature type="transmembrane region" description="Helical" evidence="6">
    <location>
        <begin position="73"/>
        <end position="96"/>
    </location>
</feature>
<organism evidence="7 8">
    <name type="scientific">Nonomuraea montanisoli</name>
    <dbReference type="NCBI Taxonomy" id="2741721"/>
    <lineage>
        <taxon>Bacteria</taxon>
        <taxon>Bacillati</taxon>
        <taxon>Actinomycetota</taxon>
        <taxon>Actinomycetes</taxon>
        <taxon>Streptosporangiales</taxon>
        <taxon>Streptosporangiaceae</taxon>
        <taxon>Nonomuraea</taxon>
    </lineage>
</organism>
<keyword evidence="3 6" id="KW-0812">Transmembrane</keyword>
<comment type="caution">
    <text evidence="7">The sequence shown here is derived from an EMBL/GenBank/DDBJ whole genome shotgun (WGS) entry which is preliminary data.</text>
</comment>
<feature type="transmembrane region" description="Helical" evidence="6">
    <location>
        <begin position="223"/>
        <end position="244"/>
    </location>
</feature>
<dbReference type="PANTHER" id="PTHR23513">
    <property type="entry name" value="INTEGRAL MEMBRANE EFFLUX PROTEIN-RELATED"/>
    <property type="match status" value="1"/>
</dbReference>
<dbReference type="CDD" id="cd06173">
    <property type="entry name" value="MFS_MefA_like"/>
    <property type="match status" value="1"/>
</dbReference>
<evidence type="ECO:0000256" key="5">
    <source>
        <dbReference type="ARBA" id="ARBA00023136"/>
    </source>
</evidence>
<feature type="transmembrane region" description="Helical" evidence="6">
    <location>
        <begin position="48"/>
        <end position="66"/>
    </location>
</feature>
<evidence type="ECO:0000256" key="1">
    <source>
        <dbReference type="ARBA" id="ARBA00004651"/>
    </source>
</evidence>
<keyword evidence="5 6" id="KW-0472">Membrane</keyword>
<dbReference type="EMBL" id="JABWGN010000010">
    <property type="protein sequence ID" value="NUW34894.1"/>
    <property type="molecule type" value="Genomic_DNA"/>
</dbReference>
<feature type="transmembrane region" description="Helical" evidence="6">
    <location>
        <begin position="12"/>
        <end position="36"/>
    </location>
</feature>
<dbReference type="InterPro" id="IPR022324">
    <property type="entry name" value="Bacilysin_exporter_BacE_put"/>
</dbReference>
<keyword evidence="2" id="KW-1003">Cell membrane</keyword>
<dbReference type="Pfam" id="PF07690">
    <property type="entry name" value="MFS_1"/>
    <property type="match status" value="1"/>
</dbReference>
<dbReference type="GO" id="GO:0022857">
    <property type="term" value="F:transmembrane transporter activity"/>
    <property type="evidence" value="ECO:0007669"/>
    <property type="project" value="InterPro"/>
</dbReference>
<gene>
    <name evidence="7" type="ORF">HTZ77_26185</name>
</gene>
<evidence type="ECO:0000313" key="7">
    <source>
        <dbReference type="EMBL" id="NUW34894.1"/>
    </source>
</evidence>
<evidence type="ECO:0000256" key="4">
    <source>
        <dbReference type="ARBA" id="ARBA00022989"/>
    </source>
</evidence>
<dbReference type="GO" id="GO:0005886">
    <property type="term" value="C:plasma membrane"/>
    <property type="evidence" value="ECO:0007669"/>
    <property type="project" value="UniProtKB-SubCell"/>
</dbReference>
<name>A0A7Y6M627_9ACTN</name>
<feature type="transmembrane region" description="Helical" evidence="6">
    <location>
        <begin position="376"/>
        <end position="396"/>
    </location>
</feature>
<dbReference type="SUPFAM" id="SSF103473">
    <property type="entry name" value="MFS general substrate transporter"/>
    <property type="match status" value="1"/>
</dbReference>
<feature type="transmembrane region" description="Helical" evidence="6">
    <location>
        <begin position="311"/>
        <end position="332"/>
    </location>
</feature>
<dbReference type="Gene3D" id="1.20.1250.20">
    <property type="entry name" value="MFS general substrate transporter like domains"/>
    <property type="match status" value="1"/>
</dbReference>
<keyword evidence="4 6" id="KW-1133">Transmembrane helix</keyword>
<evidence type="ECO:0000256" key="3">
    <source>
        <dbReference type="ARBA" id="ARBA00022692"/>
    </source>
</evidence>
<evidence type="ECO:0000256" key="6">
    <source>
        <dbReference type="SAM" id="Phobius"/>
    </source>
</evidence>
<dbReference type="InterPro" id="IPR036259">
    <property type="entry name" value="MFS_trans_sf"/>
</dbReference>
<accession>A0A7Y6M627</accession>
<feature type="transmembrane region" description="Helical" evidence="6">
    <location>
        <begin position="256"/>
        <end position="274"/>
    </location>
</feature>
<keyword evidence="8" id="KW-1185">Reference proteome</keyword>
<dbReference type="RefSeq" id="WP_175592341.1">
    <property type="nucleotide sequence ID" value="NZ_JABWGN010000010.1"/>
</dbReference>
<feature type="transmembrane region" description="Helical" evidence="6">
    <location>
        <begin position="102"/>
        <end position="128"/>
    </location>
</feature>
<dbReference type="Proteomes" id="UP000586042">
    <property type="component" value="Unassembled WGS sequence"/>
</dbReference>
<sequence length="417" mass="43293">MRSNPDFRRFVWANGVTQMGTQVTIVALPLAAVLALDAGALELGLLSAAQMVAFLLVGLPAGVWVDRVRRLPVLVWSDLVRGLALVTVPLAAWAGVLTLPQLYAVALILGFGTVFFDVAHMSLLPAVVPEDRLERGNSALEVTRNVSLLAGPGVGGWLVNLLTAPVALLADSVSYLASALLLSRVRAEERPPEAAERPSRHGLRREMAEGLAFVVREPVLRRVAVVGALVMAANSVCAVGFPLYLVKELKIGPGAYGLLLSASACGALAGAALVPRLTARFGTGATLYGSAALATVVYLPALATGPGWRLAFLPAAGALFGAASSVFGVTQLSHRQRVTPAHLLGRVNAAMRFVMWGAFPLGGLLGGALGERTGGYAVFAVGVAALGLSHLAVVTAPRIRTATAPPPRPRCADRDPA</sequence>
<protein>
    <submittedName>
        <fullName evidence="7">MFS transporter</fullName>
    </submittedName>
</protein>
<reference evidence="7 8" key="1">
    <citation type="submission" date="2020-06" db="EMBL/GenBank/DDBJ databases">
        <title>Nonomuraea sp. SMC257, a novel actinomycete isolated from soil.</title>
        <authorList>
            <person name="Chanama M."/>
        </authorList>
    </citation>
    <scope>NUCLEOTIDE SEQUENCE [LARGE SCALE GENOMIC DNA]</scope>
    <source>
        <strain evidence="7 8">SMC257</strain>
    </source>
</reference>
<evidence type="ECO:0000256" key="2">
    <source>
        <dbReference type="ARBA" id="ARBA00022475"/>
    </source>
</evidence>
<comment type="subcellular location">
    <subcellularLocation>
        <location evidence="1">Cell membrane</location>
        <topology evidence="1">Multi-pass membrane protein</topology>
    </subcellularLocation>
</comment>
<feature type="transmembrane region" description="Helical" evidence="6">
    <location>
        <begin position="286"/>
        <end position="305"/>
    </location>
</feature>
<dbReference type="PANTHER" id="PTHR23513:SF6">
    <property type="entry name" value="MAJOR FACILITATOR SUPERFAMILY ASSOCIATED DOMAIN-CONTAINING PROTEIN"/>
    <property type="match status" value="1"/>
</dbReference>
<evidence type="ECO:0000313" key="8">
    <source>
        <dbReference type="Proteomes" id="UP000586042"/>
    </source>
</evidence>
<dbReference type="AlphaFoldDB" id="A0A7Y6M627"/>